<dbReference type="InterPro" id="IPR025525">
    <property type="entry name" value="hAT-like_transposase_RNase-H"/>
</dbReference>
<dbReference type="Proteomes" id="UP000326396">
    <property type="component" value="Linkage Group LG14"/>
</dbReference>
<gene>
    <name evidence="2" type="ORF">E3N88_12013</name>
</gene>
<dbReference type="OrthoDB" id="1732950at2759"/>
<evidence type="ECO:0000313" key="3">
    <source>
        <dbReference type="Proteomes" id="UP000326396"/>
    </source>
</evidence>
<feature type="domain" description="hAT-like transposase RNase-H fold" evidence="1">
    <location>
        <begin position="62"/>
        <end position="146"/>
    </location>
</feature>
<organism evidence="2 3">
    <name type="scientific">Mikania micrantha</name>
    <name type="common">bitter vine</name>
    <dbReference type="NCBI Taxonomy" id="192012"/>
    <lineage>
        <taxon>Eukaryota</taxon>
        <taxon>Viridiplantae</taxon>
        <taxon>Streptophyta</taxon>
        <taxon>Embryophyta</taxon>
        <taxon>Tracheophyta</taxon>
        <taxon>Spermatophyta</taxon>
        <taxon>Magnoliopsida</taxon>
        <taxon>eudicotyledons</taxon>
        <taxon>Gunneridae</taxon>
        <taxon>Pentapetalae</taxon>
        <taxon>asterids</taxon>
        <taxon>campanulids</taxon>
        <taxon>Asterales</taxon>
        <taxon>Asteraceae</taxon>
        <taxon>Asteroideae</taxon>
        <taxon>Heliantheae alliance</taxon>
        <taxon>Eupatorieae</taxon>
        <taxon>Mikania</taxon>
    </lineage>
</organism>
<accession>A0A5N6P4B0</accession>
<dbReference type="GO" id="GO:0003677">
    <property type="term" value="F:DNA binding"/>
    <property type="evidence" value="ECO:0007669"/>
    <property type="project" value="InterPro"/>
</dbReference>
<name>A0A5N6P4B0_9ASTR</name>
<dbReference type="Pfam" id="PF14372">
    <property type="entry name" value="hAT-like_RNase-H"/>
    <property type="match status" value="1"/>
</dbReference>
<keyword evidence="3" id="KW-1185">Reference proteome</keyword>
<dbReference type="SUPFAM" id="SSF53098">
    <property type="entry name" value="Ribonuclease H-like"/>
    <property type="match status" value="1"/>
</dbReference>
<dbReference type="PANTHER" id="PTHR23272:SF161">
    <property type="entry name" value="ZINC FINGER BED DOMAIN-CONTAINING PROTEIN RICESLEEPER 1-LIKE"/>
    <property type="match status" value="1"/>
</dbReference>
<protein>
    <recommendedName>
        <fullName evidence="1">hAT-like transposase RNase-H fold domain-containing protein</fullName>
    </recommendedName>
</protein>
<sequence length="213" mass="24652">MLETTLKFENAFERLQAVNSSYRLYFQSEVVDEESTRMSRKRKKIDKVEGALDENDFENASIASMFKSVDEKKKAMGLSMLAKFEKYWSNLDNINCLLYVALVLDPRKKMSYLEFCLSLMHGKGSKKVQEIKDLVKVTLMELFDEYKSKLDKTKDPKTTSSTSNMVDDDAFVDLEEGYLKFLEEESGKEIIGQRIYQDLIFPNVDGIKTFKGM</sequence>
<evidence type="ECO:0000259" key="1">
    <source>
        <dbReference type="Pfam" id="PF14372"/>
    </source>
</evidence>
<reference evidence="2 3" key="1">
    <citation type="submission" date="2019-05" db="EMBL/GenBank/DDBJ databases">
        <title>Mikania micrantha, genome provides insights into the molecular mechanism of rapid growth.</title>
        <authorList>
            <person name="Liu B."/>
        </authorList>
    </citation>
    <scope>NUCLEOTIDE SEQUENCE [LARGE SCALE GENOMIC DNA]</scope>
    <source>
        <strain evidence="2">NLD-2019</strain>
        <tissue evidence="2">Leaf</tissue>
    </source>
</reference>
<dbReference type="PANTHER" id="PTHR23272">
    <property type="entry name" value="BED FINGER-RELATED"/>
    <property type="match status" value="1"/>
</dbReference>
<dbReference type="AlphaFoldDB" id="A0A5N6P4B0"/>
<comment type="caution">
    <text evidence="2">The sequence shown here is derived from an EMBL/GenBank/DDBJ whole genome shotgun (WGS) entry which is preliminary data.</text>
</comment>
<evidence type="ECO:0000313" key="2">
    <source>
        <dbReference type="EMBL" id="KAD5960541.1"/>
    </source>
</evidence>
<dbReference type="InterPro" id="IPR012337">
    <property type="entry name" value="RNaseH-like_sf"/>
</dbReference>
<dbReference type="EMBL" id="SZYD01000006">
    <property type="protein sequence ID" value="KAD5960541.1"/>
    <property type="molecule type" value="Genomic_DNA"/>
</dbReference>
<proteinExistence type="predicted"/>